<proteinExistence type="predicted"/>
<sequence>MPWTTKWTGLHFFQHYTYQTILNFAGIGSAVQQQVIRPLRYCTLSF</sequence>
<reference evidence="1" key="1">
    <citation type="submission" date="2014-11" db="EMBL/GenBank/DDBJ databases">
        <authorList>
            <person name="Amaro Gonzalez C."/>
        </authorList>
    </citation>
    <scope>NUCLEOTIDE SEQUENCE</scope>
</reference>
<evidence type="ECO:0000313" key="1">
    <source>
        <dbReference type="EMBL" id="JAH62012.1"/>
    </source>
</evidence>
<name>A0A0E9U8F8_ANGAN</name>
<accession>A0A0E9U8F8</accession>
<reference evidence="1" key="2">
    <citation type="journal article" date="2015" name="Fish Shellfish Immunol.">
        <title>Early steps in the European eel (Anguilla anguilla)-Vibrio vulnificus interaction in the gills: Role of the RtxA13 toxin.</title>
        <authorList>
            <person name="Callol A."/>
            <person name="Pajuelo D."/>
            <person name="Ebbesson L."/>
            <person name="Teles M."/>
            <person name="MacKenzie S."/>
            <person name="Amaro C."/>
        </authorList>
    </citation>
    <scope>NUCLEOTIDE SEQUENCE</scope>
</reference>
<protein>
    <submittedName>
        <fullName evidence="1">Uncharacterized protein</fullName>
    </submittedName>
</protein>
<organism evidence="1">
    <name type="scientific">Anguilla anguilla</name>
    <name type="common">European freshwater eel</name>
    <name type="synonym">Muraena anguilla</name>
    <dbReference type="NCBI Taxonomy" id="7936"/>
    <lineage>
        <taxon>Eukaryota</taxon>
        <taxon>Metazoa</taxon>
        <taxon>Chordata</taxon>
        <taxon>Craniata</taxon>
        <taxon>Vertebrata</taxon>
        <taxon>Euteleostomi</taxon>
        <taxon>Actinopterygii</taxon>
        <taxon>Neopterygii</taxon>
        <taxon>Teleostei</taxon>
        <taxon>Anguilliformes</taxon>
        <taxon>Anguillidae</taxon>
        <taxon>Anguilla</taxon>
    </lineage>
</organism>
<dbReference type="EMBL" id="GBXM01046565">
    <property type="protein sequence ID" value="JAH62012.1"/>
    <property type="molecule type" value="Transcribed_RNA"/>
</dbReference>
<dbReference type="AlphaFoldDB" id="A0A0E9U8F8"/>